<name>A0A915JW74_ROMCU</name>
<evidence type="ECO:0000256" key="1">
    <source>
        <dbReference type="SAM" id="SignalP"/>
    </source>
</evidence>
<sequence length="68" mass="7769">MFDQMSISLIYMLMILSMDASPSTDLLKGIDRMWLKQKLQINNFSCNIVLLAEKSSTMARNRRPTVAS</sequence>
<feature type="chain" id="PRO_5036812913" evidence="1">
    <location>
        <begin position="21"/>
        <end position="68"/>
    </location>
</feature>
<keyword evidence="1" id="KW-0732">Signal</keyword>
<keyword evidence="2" id="KW-1185">Reference proteome</keyword>
<organism evidence="2 3">
    <name type="scientific">Romanomermis culicivorax</name>
    <name type="common">Nematode worm</name>
    <dbReference type="NCBI Taxonomy" id="13658"/>
    <lineage>
        <taxon>Eukaryota</taxon>
        <taxon>Metazoa</taxon>
        <taxon>Ecdysozoa</taxon>
        <taxon>Nematoda</taxon>
        <taxon>Enoplea</taxon>
        <taxon>Dorylaimia</taxon>
        <taxon>Mermithida</taxon>
        <taxon>Mermithoidea</taxon>
        <taxon>Mermithidae</taxon>
        <taxon>Romanomermis</taxon>
    </lineage>
</organism>
<evidence type="ECO:0000313" key="2">
    <source>
        <dbReference type="Proteomes" id="UP000887565"/>
    </source>
</evidence>
<proteinExistence type="predicted"/>
<dbReference type="AlphaFoldDB" id="A0A915JW74"/>
<dbReference type="Proteomes" id="UP000887565">
    <property type="component" value="Unplaced"/>
</dbReference>
<reference evidence="3" key="1">
    <citation type="submission" date="2022-11" db="UniProtKB">
        <authorList>
            <consortium name="WormBaseParasite"/>
        </authorList>
    </citation>
    <scope>IDENTIFICATION</scope>
</reference>
<accession>A0A915JW74</accession>
<feature type="signal peptide" evidence="1">
    <location>
        <begin position="1"/>
        <end position="20"/>
    </location>
</feature>
<protein>
    <submittedName>
        <fullName evidence="3">Secreted protein</fullName>
    </submittedName>
</protein>
<evidence type="ECO:0000313" key="3">
    <source>
        <dbReference type="WBParaSite" id="nRc.2.0.1.t30670-RA"/>
    </source>
</evidence>
<dbReference type="WBParaSite" id="nRc.2.0.1.t30670-RA">
    <property type="protein sequence ID" value="nRc.2.0.1.t30670-RA"/>
    <property type="gene ID" value="nRc.2.0.1.g30670"/>
</dbReference>